<sequence>MFGIIADSLTTATSVLFPIFASYKAIRTSDPAQLTPWLMYWTTLSLFLAGESFFHPILSWTPFYSWIRLGVHLYLVLPGQQGSVYLYRRYLHPWLDTHEREIDNFITESHDKAKKAGLQYVQQAIELIKTKVFGMPPRQPTPPASRSVSYSQSLLSRFAMPTARPGVFPGTGAPDLLGMLGNVMQQATAGTADPSASRDAQAADLTASGELIPSHITGADRANYISTQRDRLQTLLRAFDHAANEPEHSQSHSRSPSGTWDDTLKKSRSEAEFEDLTDEYVPEGSRKVSQGQAAWSKWIWGNYGEKDSVPPVKKDQ</sequence>
<organism evidence="3 4">
    <name type="scientific">Myriangium duriaei CBS 260.36</name>
    <dbReference type="NCBI Taxonomy" id="1168546"/>
    <lineage>
        <taxon>Eukaryota</taxon>
        <taxon>Fungi</taxon>
        <taxon>Dikarya</taxon>
        <taxon>Ascomycota</taxon>
        <taxon>Pezizomycotina</taxon>
        <taxon>Dothideomycetes</taxon>
        <taxon>Dothideomycetidae</taxon>
        <taxon>Myriangiales</taxon>
        <taxon>Myriangiaceae</taxon>
        <taxon>Myriangium</taxon>
    </lineage>
</organism>
<feature type="compositionally biased region" description="Acidic residues" evidence="2">
    <location>
        <begin position="272"/>
        <end position="281"/>
    </location>
</feature>
<dbReference type="AlphaFoldDB" id="A0A9P4ISQ2"/>
<dbReference type="InterPro" id="IPR004345">
    <property type="entry name" value="TB2_DP1_HVA22"/>
</dbReference>
<keyword evidence="4" id="KW-1185">Reference proteome</keyword>
<feature type="region of interest" description="Disordered" evidence="2">
    <location>
        <begin position="243"/>
        <end position="293"/>
    </location>
</feature>
<accession>A0A9P4ISQ2</accession>
<dbReference type="Proteomes" id="UP000799439">
    <property type="component" value="Unassembled WGS sequence"/>
</dbReference>
<name>A0A9P4ISQ2_9PEZI</name>
<dbReference type="EMBL" id="ML996095">
    <property type="protein sequence ID" value="KAF2147815.1"/>
    <property type="molecule type" value="Genomic_DNA"/>
</dbReference>
<comment type="caution">
    <text evidence="3">The sequence shown here is derived from an EMBL/GenBank/DDBJ whole genome shotgun (WGS) entry which is preliminary data.</text>
</comment>
<proteinExistence type="inferred from homology"/>
<protein>
    <recommendedName>
        <fullName evidence="1">Protein YOP1</fullName>
    </recommendedName>
</protein>
<dbReference type="OrthoDB" id="434647at2759"/>
<comment type="subcellular location">
    <subcellularLocation>
        <location evidence="1">Membrane</location>
        <topology evidence="1">Multi-pass membrane protein</topology>
    </subcellularLocation>
</comment>
<dbReference type="Pfam" id="PF03134">
    <property type="entry name" value="TB2_DP1_HVA22"/>
    <property type="match status" value="1"/>
</dbReference>
<gene>
    <name evidence="3" type="ORF">K461DRAFT_298428</name>
</gene>
<reference evidence="3" key="1">
    <citation type="journal article" date="2020" name="Stud. Mycol.">
        <title>101 Dothideomycetes genomes: a test case for predicting lifestyles and emergence of pathogens.</title>
        <authorList>
            <person name="Haridas S."/>
            <person name="Albert R."/>
            <person name="Binder M."/>
            <person name="Bloem J."/>
            <person name="Labutti K."/>
            <person name="Salamov A."/>
            <person name="Andreopoulos B."/>
            <person name="Baker S."/>
            <person name="Barry K."/>
            <person name="Bills G."/>
            <person name="Bluhm B."/>
            <person name="Cannon C."/>
            <person name="Castanera R."/>
            <person name="Culley D."/>
            <person name="Daum C."/>
            <person name="Ezra D."/>
            <person name="Gonzalez J."/>
            <person name="Henrissat B."/>
            <person name="Kuo A."/>
            <person name="Liang C."/>
            <person name="Lipzen A."/>
            <person name="Lutzoni F."/>
            <person name="Magnuson J."/>
            <person name="Mondo S."/>
            <person name="Nolan M."/>
            <person name="Ohm R."/>
            <person name="Pangilinan J."/>
            <person name="Park H.-J."/>
            <person name="Ramirez L."/>
            <person name="Alfaro M."/>
            <person name="Sun H."/>
            <person name="Tritt A."/>
            <person name="Yoshinaga Y."/>
            <person name="Zwiers L.-H."/>
            <person name="Turgeon B."/>
            <person name="Goodwin S."/>
            <person name="Spatafora J."/>
            <person name="Crous P."/>
            <person name="Grigoriev I."/>
        </authorList>
    </citation>
    <scope>NUCLEOTIDE SEQUENCE</scope>
    <source>
        <strain evidence="3">CBS 260.36</strain>
    </source>
</reference>
<dbReference type="PANTHER" id="PTHR12300">
    <property type="entry name" value="HVA22-LIKE PROTEINS"/>
    <property type="match status" value="1"/>
</dbReference>
<comment type="similarity">
    <text evidence="1">Belongs to the DP1 family.</text>
</comment>
<feature type="compositionally biased region" description="Basic and acidic residues" evidence="2">
    <location>
        <begin position="262"/>
        <end position="271"/>
    </location>
</feature>
<evidence type="ECO:0000313" key="3">
    <source>
        <dbReference type="EMBL" id="KAF2147815.1"/>
    </source>
</evidence>
<evidence type="ECO:0000256" key="2">
    <source>
        <dbReference type="SAM" id="MobiDB-lite"/>
    </source>
</evidence>
<evidence type="ECO:0000313" key="4">
    <source>
        <dbReference type="Proteomes" id="UP000799439"/>
    </source>
</evidence>
<dbReference type="GO" id="GO:0016020">
    <property type="term" value="C:membrane"/>
    <property type="evidence" value="ECO:0007669"/>
    <property type="project" value="UniProtKB-SubCell"/>
</dbReference>
<dbReference type="PANTHER" id="PTHR12300:SF177">
    <property type="entry name" value="PROTEIN YOP1"/>
    <property type="match status" value="1"/>
</dbReference>
<evidence type="ECO:0000256" key="1">
    <source>
        <dbReference type="RuleBase" id="RU362006"/>
    </source>
</evidence>